<dbReference type="KEGG" id="lrug:AB8B22_01590"/>
<dbReference type="RefSeq" id="WP_369711356.1">
    <property type="nucleotide sequence ID" value="NZ_CP165644.1"/>
</dbReference>
<keyword evidence="1" id="KW-0472">Membrane</keyword>
<sequence length="78" mass="9301">MKKNKINLKVIISFVTYFFLNILAYILFFNFILKKVFFHIYKILSQKTNLKFFGTFALAGKKINYHGKIIYVSQSSFF</sequence>
<proteinExistence type="predicted"/>
<protein>
    <submittedName>
        <fullName evidence="2">Uncharacterized protein</fullName>
    </submittedName>
</protein>
<dbReference type="EMBL" id="CP165644">
    <property type="protein sequence ID" value="XDU67129.1"/>
    <property type="molecule type" value="Genomic_DNA"/>
</dbReference>
<keyword evidence="1" id="KW-0812">Transmembrane</keyword>
<organism evidence="2">
    <name type="scientific">Leptotrichia rugosa</name>
    <dbReference type="NCBI Taxonomy" id="3239302"/>
    <lineage>
        <taxon>Bacteria</taxon>
        <taxon>Fusobacteriati</taxon>
        <taxon>Fusobacteriota</taxon>
        <taxon>Fusobacteriia</taxon>
        <taxon>Fusobacteriales</taxon>
        <taxon>Leptotrichiaceae</taxon>
        <taxon>Leptotrichia</taxon>
    </lineage>
</organism>
<name>A0AB39VGF6_9FUSO</name>
<keyword evidence="1" id="KW-1133">Transmembrane helix</keyword>
<gene>
    <name evidence="2" type="ORF">AB8B22_01590</name>
</gene>
<feature type="transmembrane region" description="Helical" evidence="1">
    <location>
        <begin position="6"/>
        <end position="33"/>
    </location>
</feature>
<evidence type="ECO:0000313" key="2">
    <source>
        <dbReference type="EMBL" id="XDU67129.1"/>
    </source>
</evidence>
<reference evidence="2" key="1">
    <citation type="submission" date="2024-07" db="EMBL/GenBank/DDBJ databases">
        <authorList>
            <person name="Li X.-J."/>
            <person name="Wang X."/>
        </authorList>
    </citation>
    <scope>NUCLEOTIDE SEQUENCE</scope>
    <source>
        <strain evidence="2">HSP-334</strain>
    </source>
</reference>
<evidence type="ECO:0000256" key="1">
    <source>
        <dbReference type="SAM" id="Phobius"/>
    </source>
</evidence>
<dbReference type="AlphaFoldDB" id="A0AB39VGF6"/>
<accession>A0AB39VGF6</accession>